<accession>A0ACC3AYL1</accession>
<dbReference type="EMBL" id="JAOPJF010000045">
    <property type="protein sequence ID" value="KAK1142960.1"/>
    <property type="molecule type" value="Genomic_DNA"/>
</dbReference>
<gene>
    <name evidence="1" type="ORF">N8T08_007201</name>
</gene>
<organism evidence="1 2">
    <name type="scientific">Aspergillus melleus</name>
    <dbReference type="NCBI Taxonomy" id="138277"/>
    <lineage>
        <taxon>Eukaryota</taxon>
        <taxon>Fungi</taxon>
        <taxon>Dikarya</taxon>
        <taxon>Ascomycota</taxon>
        <taxon>Pezizomycotina</taxon>
        <taxon>Eurotiomycetes</taxon>
        <taxon>Eurotiomycetidae</taxon>
        <taxon>Eurotiales</taxon>
        <taxon>Aspergillaceae</taxon>
        <taxon>Aspergillus</taxon>
        <taxon>Aspergillus subgen. Circumdati</taxon>
    </lineage>
</organism>
<name>A0ACC3AYL1_9EURO</name>
<evidence type="ECO:0000313" key="1">
    <source>
        <dbReference type="EMBL" id="KAK1142960.1"/>
    </source>
</evidence>
<keyword evidence="2" id="KW-1185">Reference proteome</keyword>
<dbReference type="Proteomes" id="UP001177260">
    <property type="component" value="Unassembled WGS sequence"/>
</dbReference>
<reference evidence="1 2" key="1">
    <citation type="journal article" date="2023" name="ACS Omega">
        <title>Identification of the Neoaspergillic Acid Biosynthesis Gene Cluster by Establishing an In Vitro CRISPR-Ribonucleoprotein Genetic System in Aspergillus melleus.</title>
        <authorList>
            <person name="Yuan B."/>
            <person name="Grau M.F."/>
            <person name="Murata R.M."/>
            <person name="Torok T."/>
            <person name="Venkateswaran K."/>
            <person name="Stajich J.E."/>
            <person name="Wang C.C.C."/>
        </authorList>
    </citation>
    <scope>NUCLEOTIDE SEQUENCE [LARGE SCALE GENOMIC DNA]</scope>
    <source>
        <strain evidence="1 2">IMV 1140</strain>
    </source>
</reference>
<evidence type="ECO:0000313" key="2">
    <source>
        <dbReference type="Proteomes" id="UP001177260"/>
    </source>
</evidence>
<comment type="caution">
    <text evidence="1">The sequence shown here is derived from an EMBL/GenBank/DDBJ whole genome shotgun (WGS) entry which is preliminary data.</text>
</comment>
<sequence>MLSVSGIWFLFLATAATFLLWGVSIWNGTVKELLLTAYRGKFEDGTPFHTEYTGFQPLDFPIAVLVAFFYYGTNGSHPGYQQFLVDAYSTLQLAFVWLYVEGLRLEDKPYPIANPLIWGLLWQALGGAVAWPIYFFYHIRWFNSRQGQLRPLSLPSAQALPFSFLLGAVLPTVIGMLPTWYPRSPHVHQSLLAAWQPDPVWVAVIQTFFTKLFSAPENASQAVWWTRASLLLSAVACTIGHSHTLWMVITSSDERLSFSRMYIPHLVNGPQDATVRLASGPWLFLQYDLIIYSLASVSWAYILVSRLVTPGALSRLVVLPILFIVGSVILGPGATVSLALFWREGTVSVSRNDRRLPRKSFNKLKQ</sequence>
<proteinExistence type="predicted"/>
<protein>
    <submittedName>
        <fullName evidence="1">Uncharacterized protein</fullName>
    </submittedName>
</protein>